<sequence>MEANTVVLERTTNYEATPDYDGLWKALIEEFMQFFANDLFDAIDFSRGSEFLNKELLKEPIKEKKGKVVADQIVKVFLKSGQEKWILIHIEVQGRAGKDFTKRMFRYFYRIYDKHNREVYAIALLTDAKQSSNSNHFQYDFYGTKVDYTFNVYAFQNQDIKKLVESTNPSCYCGYCWYLCK</sequence>
<dbReference type="KEGG" id="vne:CFK40_03615"/>
<proteinExistence type="predicted"/>
<evidence type="ECO:0000313" key="2">
    <source>
        <dbReference type="Proteomes" id="UP000204391"/>
    </source>
</evidence>
<name>A0A221M933_9BACI</name>
<protein>
    <recommendedName>
        <fullName evidence="3">Transposase (putative) YhgA-like domain-containing protein</fullName>
    </recommendedName>
</protein>
<evidence type="ECO:0008006" key="3">
    <source>
        <dbReference type="Google" id="ProtNLM"/>
    </source>
</evidence>
<gene>
    <name evidence="1" type="ORF">CFK40_03615</name>
</gene>
<dbReference type="RefSeq" id="WP_089530728.1">
    <property type="nucleotide sequence ID" value="NZ_CP022437.1"/>
</dbReference>
<organism evidence="1 2">
    <name type="scientific">Virgibacillus necropolis</name>
    <dbReference type="NCBI Taxonomy" id="163877"/>
    <lineage>
        <taxon>Bacteria</taxon>
        <taxon>Bacillati</taxon>
        <taxon>Bacillota</taxon>
        <taxon>Bacilli</taxon>
        <taxon>Bacillales</taxon>
        <taxon>Bacillaceae</taxon>
        <taxon>Virgibacillus</taxon>
    </lineage>
</organism>
<keyword evidence="2" id="KW-1185">Reference proteome</keyword>
<dbReference type="AlphaFoldDB" id="A0A221M933"/>
<evidence type="ECO:0000313" key="1">
    <source>
        <dbReference type="EMBL" id="ASN04158.1"/>
    </source>
</evidence>
<reference evidence="1 2" key="1">
    <citation type="journal article" date="2003" name="Int. J. Syst. Evol. Microbiol.">
        <title>Virgibacillus carmonensis sp. nov., Virgibacillus necropolis sp. nov. and Virgibacillus picturae sp. nov., three novel species isolated from deteriorated mural paintings, transfer of the species of the genus salibacillus to Virgibacillus, as Virgibacillus marismortui comb. nov. and Virgibacillus salexigens comb. nov., and emended description of the genus Virgibacillus.</title>
        <authorList>
            <person name="Heyrman J."/>
            <person name="Logan N.A."/>
            <person name="Busse H.J."/>
            <person name="Balcaen A."/>
            <person name="Lebbe L."/>
            <person name="Rodriguez-Diaz M."/>
            <person name="Swings J."/>
            <person name="De Vos P."/>
        </authorList>
    </citation>
    <scope>NUCLEOTIDE SEQUENCE [LARGE SCALE GENOMIC DNA]</scope>
    <source>
        <strain evidence="1 2">LMG 19488</strain>
    </source>
</reference>
<accession>A0A221M933</accession>
<dbReference type="EMBL" id="CP022437">
    <property type="protein sequence ID" value="ASN04158.1"/>
    <property type="molecule type" value="Genomic_DNA"/>
</dbReference>
<dbReference type="OrthoDB" id="419816at2"/>
<dbReference type="Proteomes" id="UP000204391">
    <property type="component" value="Chromosome"/>
</dbReference>